<dbReference type="RefSeq" id="WP_377945756.1">
    <property type="nucleotide sequence ID" value="NZ_JBHUCX010000099.1"/>
</dbReference>
<dbReference type="Pfam" id="PF07728">
    <property type="entry name" value="AAA_5"/>
    <property type="match status" value="1"/>
</dbReference>
<comment type="caution">
    <text evidence="2">The sequence shown here is derived from an EMBL/GenBank/DDBJ whole genome shotgun (WGS) entry which is preliminary data.</text>
</comment>
<reference evidence="3" key="1">
    <citation type="journal article" date="2019" name="Int. J. Syst. Evol. Microbiol.">
        <title>The Global Catalogue of Microorganisms (GCM) 10K type strain sequencing project: providing services to taxonomists for standard genome sequencing and annotation.</title>
        <authorList>
            <consortium name="The Broad Institute Genomics Platform"/>
            <consortium name="The Broad Institute Genome Sequencing Center for Infectious Disease"/>
            <person name="Wu L."/>
            <person name="Ma J."/>
        </authorList>
    </citation>
    <scope>NUCLEOTIDE SEQUENCE [LARGE SCALE GENOMIC DNA]</scope>
    <source>
        <strain evidence="3">CGMCC 1.12286</strain>
    </source>
</reference>
<evidence type="ECO:0000259" key="1">
    <source>
        <dbReference type="Pfam" id="PF07728"/>
    </source>
</evidence>
<sequence>MFKKHAKLFAPSFGFNADELNGRLAAGQYYLDMFNCRRLVHYLALGKPVGLRGEPGIGKSELPERMAALLGAQLIDIECHSQLEASDIGVSWNAYRQIVDAQTKQMKGEPFSLPYLNKTPLLSCLLAEAPVVLRIDEIDKLNETTSNFFLRFLDKQELVIHDLAEEANVLRAKTDIYVFLTSNDYRLLDPALMRRIAWMELSFPDEQRLAQIITAKTPASTDVARRIAYVVMRLRQLELRKKPSIGEVLDWTRALCQASDGALTLDAIHVTLGLLLKYADDEKKGWEAIQSWVDQQTQDFARTRKP</sequence>
<dbReference type="InterPro" id="IPR027417">
    <property type="entry name" value="P-loop_NTPase"/>
</dbReference>
<evidence type="ECO:0000313" key="3">
    <source>
        <dbReference type="Proteomes" id="UP001597079"/>
    </source>
</evidence>
<dbReference type="SUPFAM" id="SSF52540">
    <property type="entry name" value="P-loop containing nucleoside triphosphate hydrolases"/>
    <property type="match status" value="1"/>
</dbReference>
<dbReference type="Proteomes" id="UP001597079">
    <property type="component" value="Unassembled WGS sequence"/>
</dbReference>
<dbReference type="EMBL" id="JBHUCX010000099">
    <property type="protein sequence ID" value="MFD1677835.1"/>
    <property type="molecule type" value="Genomic_DNA"/>
</dbReference>
<keyword evidence="3" id="KW-1185">Reference proteome</keyword>
<accession>A0ABW4JPS4</accession>
<proteinExistence type="predicted"/>
<gene>
    <name evidence="2" type="ORF">ACFSB2_24535</name>
</gene>
<organism evidence="2 3">
    <name type="scientific">Alicyclobacillus fodiniaquatilis</name>
    <dbReference type="NCBI Taxonomy" id="1661150"/>
    <lineage>
        <taxon>Bacteria</taxon>
        <taxon>Bacillati</taxon>
        <taxon>Bacillota</taxon>
        <taxon>Bacilli</taxon>
        <taxon>Bacillales</taxon>
        <taxon>Alicyclobacillaceae</taxon>
        <taxon>Alicyclobacillus</taxon>
    </lineage>
</organism>
<feature type="domain" description="ATPase dynein-related AAA" evidence="1">
    <location>
        <begin position="51"/>
        <end position="195"/>
    </location>
</feature>
<dbReference type="InterPro" id="IPR011704">
    <property type="entry name" value="ATPase_dyneun-rel_AAA"/>
</dbReference>
<dbReference type="Gene3D" id="3.40.50.300">
    <property type="entry name" value="P-loop containing nucleotide triphosphate hydrolases"/>
    <property type="match status" value="1"/>
</dbReference>
<protein>
    <submittedName>
        <fullName evidence="2">AAA family ATPase</fullName>
    </submittedName>
</protein>
<name>A0ABW4JPS4_9BACL</name>
<evidence type="ECO:0000313" key="2">
    <source>
        <dbReference type="EMBL" id="MFD1677835.1"/>
    </source>
</evidence>